<dbReference type="RefSeq" id="WP_145932612.1">
    <property type="nucleotide sequence ID" value="NZ_BNAV01000013.1"/>
</dbReference>
<evidence type="ECO:0000256" key="8">
    <source>
        <dbReference type="ARBA" id="ARBA00023315"/>
    </source>
</evidence>
<keyword evidence="14" id="KW-1185">Reference proteome</keyword>
<dbReference type="SUPFAM" id="SSF52777">
    <property type="entry name" value="CoA-dependent acyltransferases"/>
    <property type="match status" value="2"/>
</dbReference>
<dbReference type="Proteomes" id="UP000658656">
    <property type="component" value="Unassembled WGS sequence"/>
</dbReference>
<organism evidence="13 14">
    <name type="scientific">Amycolatopsis bartoniae</name>
    <dbReference type="NCBI Taxonomy" id="941986"/>
    <lineage>
        <taxon>Bacteria</taxon>
        <taxon>Bacillati</taxon>
        <taxon>Actinomycetota</taxon>
        <taxon>Actinomycetes</taxon>
        <taxon>Pseudonocardiales</taxon>
        <taxon>Pseudonocardiaceae</taxon>
        <taxon>Amycolatopsis</taxon>
    </lineage>
</organism>
<dbReference type="InterPro" id="IPR031641">
    <property type="entry name" value="PapA_C"/>
</dbReference>
<dbReference type="EC" id="2.3.1.282" evidence="5"/>
<evidence type="ECO:0000313" key="13">
    <source>
        <dbReference type="EMBL" id="GHF79399.1"/>
    </source>
</evidence>
<evidence type="ECO:0000256" key="5">
    <source>
        <dbReference type="ARBA" id="ARBA00012866"/>
    </source>
</evidence>
<name>A0A8H9J5B3_9PSEU</name>
<dbReference type="InterPro" id="IPR023213">
    <property type="entry name" value="CAT-like_dom_sf"/>
</dbReference>
<dbReference type="GO" id="GO:0016746">
    <property type="term" value="F:acyltransferase activity"/>
    <property type="evidence" value="ECO:0007669"/>
    <property type="project" value="UniProtKB-KW"/>
</dbReference>
<dbReference type="Pfam" id="PF16911">
    <property type="entry name" value="PapA_C"/>
    <property type="match status" value="1"/>
</dbReference>
<dbReference type="OrthoDB" id="3318646at2"/>
<dbReference type="Gene3D" id="3.30.559.10">
    <property type="entry name" value="Chloramphenicol acetyltransferase-like domain"/>
    <property type="match status" value="1"/>
</dbReference>
<reference evidence="13" key="2">
    <citation type="submission" date="2020-09" db="EMBL/GenBank/DDBJ databases">
        <authorList>
            <person name="Sun Q."/>
            <person name="Zhou Y."/>
        </authorList>
    </citation>
    <scope>NUCLEOTIDE SEQUENCE</scope>
    <source>
        <strain evidence="13">CGMCC 4.7679</strain>
    </source>
</reference>
<evidence type="ECO:0000256" key="1">
    <source>
        <dbReference type="ARBA" id="ARBA00000026"/>
    </source>
</evidence>
<sequence length="387" mass="43102">MHHKRPLDRIEVKWLHEQAAQVYTYRGVLDEKLLARAYESLCVRHPVLNARISHDGDGYYLEARDDDLPKVHARRGDLARLREEIGELPDPADGVARLNLVTDATGGAIVLQTYLFVVDGQSWLALFAELWSRYTRLVTTGALPTEETGALPVPPSTVLERLGIPCDYRPSPSVVKPIHQIDRILDPDVVTGLRTVAHRAGTTVHGLLCGAMLLVHRRLDPLPGEWPMLCMSAVNLRHRLTAPVGKLETTRLVGWHRTDLTVRGDEDPVPLGRQVRDQLTKAIEAHEVPLMRPPMDPPEPLDPRLSSVVTTNMAVIPEMEFPPDLEVTGTSRLYPCTALDTPWHGFYTFQGRMTIMSAYPTEVFSVAEGEGITRRITEVLADIAATA</sequence>
<protein>
    <recommendedName>
        <fullName evidence="6">Phthiocerol/phthiodiolone dimycocerosyl transferase</fullName>
        <ecNumber evidence="5">2.3.1.282</ecNumber>
    </recommendedName>
    <alternativeName>
        <fullName evidence="11">Acyltransferase PapA5</fullName>
    </alternativeName>
    <alternativeName>
        <fullName evidence="9">Phthiocerol/phthiodiolone O-acyltransferase</fullName>
    </alternativeName>
    <alternativeName>
        <fullName evidence="10">Polyketide synthase-associated protein A5</fullName>
    </alternativeName>
</protein>
<evidence type="ECO:0000259" key="12">
    <source>
        <dbReference type="Pfam" id="PF16911"/>
    </source>
</evidence>
<evidence type="ECO:0000256" key="3">
    <source>
        <dbReference type="ARBA" id="ARBA00001907"/>
    </source>
</evidence>
<gene>
    <name evidence="13" type="ORF">GCM10017566_61970</name>
</gene>
<evidence type="ECO:0000256" key="10">
    <source>
        <dbReference type="ARBA" id="ARBA00032317"/>
    </source>
</evidence>
<keyword evidence="7" id="KW-0808">Transferase</keyword>
<accession>A0A8H9J5B3</accession>
<dbReference type="AlphaFoldDB" id="A0A8H9J5B3"/>
<feature type="domain" description="Phthiocerol/phthiodiolone dimycocerosyl transferase C-terminal" evidence="12">
    <location>
        <begin position="185"/>
        <end position="355"/>
    </location>
</feature>
<evidence type="ECO:0000256" key="4">
    <source>
        <dbReference type="ARBA" id="ARBA00006558"/>
    </source>
</evidence>
<evidence type="ECO:0000256" key="9">
    <source>
        <dbReference type="ARBA" id="ARBA00030465"/>
    </source>
</evidence>
<keyword evidence="8" id="KW-0012">Acyltransferase</keyword>
<evidence type="ECO:0000256" key="7">
    <source>
        <dbReference type="ARBA" id="ARBA00022679"/>
    </source>
</evidence>
<proteinExistence type="inferred from homology"/>
<comment type="caution">
    <text evidence="13">The sequence shown here is derived from an EMBL/GenBank/DDBJ whole genome shotgun (WGS) entry which is preliminary data.</text>
</comment>
<comment type="similarity">
    <text evidence="4">Belongs to the acyltransferase PapA5 family.</text>
</comment>
<evidence type="ECO:0000256" key="6">
    <source>
        <dbReference type="ARBA" id="ARBA00013449"/>
    </source>
</evidence>
<evidence type="ECO:0000256" key="2">
    <source>
        <dbReference type="ARBA" id="ARBA00000625"/>
    </source>
</evidence>
<reference evidence="13" key="1">
    <citation type="journal article" date="2014" name="Int. J. Syst. Evol. Microbiol.">
        <title>Complete genome sequence of Corynebacterium casei LMG S-19264T (=DSM 44701T), isolated from a smear-ripened cheese.</title>
        <authorList>
            <consortium name="US DOE Joint Genome Institute (JGI-PGF)"/>
            <person name="Walter F."/>
            <person name="Albersmeier A."/>
            <person name="Kalinowski J."/>
            <person name="Ruckert C."/>
        </authorList>
    </citation>
    <scope>NUCLEOTIDE SEQUENCE</scope>
    <source>
        <strain evidence="13">CGMCC 4.7679</strain>
    </source>
</reference>
<evidence type="ECO:0000256" key="11">
    <source>
        <dbReference type="ARBA" id="ARBA00033407"/>
    </source>
</evidence>
<comment type="catalytic activity">
    <reaction evidence="2">
        <text>2 a mycocerosyl-[mycocerosic acid synthase] + a phenolphthiocerol = a dimycocerosyl phenolphthiocerol + 2 holo-[mycocerosic acid synthase].</text>
        <dbReference type="EC" id="2.3.1.282"/>
    </reaction>
</comment>
<dbReference type="Gene3D" id="3.30.559.30">
    <property type="entry name" value="Nonribosomal peptide synthetase, condensation domain"/>
    <property type="match status" value="1"/>
</dbReference>
<comment type="catalytic activity">
    <reaction evidence="3">
        <text>2 a mycocerosyl-[mycocerosic acid synthase] + a phthiodiolone = a dimycocerosyl phthiodiolone + 2 holo-[mycocerosic acid synthase].</text>
        <dbReference type="EC" id="2.3.1.282"/>
    </reaction>
</comment>
<dbReference type="EMBL" id="BNAV01000013">
    <property type="protein sequence ID" value="GHF79399.1"/>
    <property type="molecule type" value="Genomic_DNA"/>
</dbReference>
<evidence type="ECO:0000313" key="14">
    <source>
        <dbReference type="Proteomes" id="UP000658656"/>
    </source>
</evidence>
<comment type="catalytic activity">
    <reaction evidence="1">
        <text>2 a mycocerosyl-[mycocerosic acid synthase] + a phthiocerol = a dimycocerosyl phthiocerol + 2 holo-[mycocerosic acid synthase].</text>
        <dbReference type="EC" id="2.3.1.282"/>
    </reaction>
</comment>